<keyword evidence="1" id="KW-1133">Transmembrane helix</keyword>
<protein>
    <submittedName>
        <fullName evidence="2">Uncharacterized protein</fullName>
    </submittedName>
</protein>
<keyword evidence="1" id="KW-0472">Membrane</keyword>
<evidence type="ECO:0000256" key="1">
    <source>
        <dbReference type="SAM" id="Phobius"/>
    </source>
</evidence>
<evidence type="ECO:0000313" key="2">
    <source>
        <dbReference type="EMBL" id="EKM31364.1"/>
    </source>
</evidence>
<comment type="caution">
    <text evidence="2">The sequence shown here is derived from an EMBL/GenBank/DDBJ whole genome shotgun (WGS) entry which is preliminary data.</text>
</comment>
<feature type="transmembrane region" description="Helical" evidence="1">
    <location>
        <begin position="16"/>
        <end position="36"/>
    </location>
</feature>
<accession>A0A454CY85</accession>
<keyword evidence="1" id="KW-0812">Transmembrane</keyword>
<feature type="non-terminal residue" evidence="2">
    <location>
        <position position="1"/>
    </location>
</feature>
<dbReference type="AlphaFoldDB" id="A0A454CY85"/>
<proteinExistence type="predicted"/>
<evidence type="ECO:0000313" key="3">
    <source>
        <dbReference type="Proteomes" id="UP000008367"/>
    </source>
</evidence>
<reference evidence="2 3" key="1">
    <citation type="submission" date="2012-10" db="EMBL/GenBank/DDBJ databases">
        <title>Genome sequence of Vibrio Cholerae HENC-02.</title>
        <authorList>
            <person name="Eppinger M."/>
            <person name="Hasan N.A."/>
            <person name="Sengamalay N."/>
            <person name="Hine E."/>
            <person name="Su Q."/>
            <person name="Daugherty S.C."/>
            <person name="Young S."/>
            <person name="Sadzewicz L."/>
            <person name="Tallon L."/>
            <person name="Cebula T.A."/>
            <person name="Ravel J."/>
            <person name="Colwell R.R."/>
        </authorList>
    </citation>
    <scope>NUCLEOTIDE SEQUENCE [LARGE SCALE GENOMIC DNA]</scope>
    <source>
        <strain evidence="2 3">HENC-02</strain>
    </source>
</reference>
<organism evidence="2 3">
    <name type="scientific">Vibrio harveyi</name>
    <name type="common">Beneckea harveyi</name>
    <dbReference type="NCBI Taxonomy" id="669"/>
    <lineage>
        <taxon>Bacteria</taxon>
        <taxon>Pseudomonadati</taxon>
        <taxon>Pseudomonadota</taxon>
        <taxon>Gammaproteobacteria</taxon>
        <taxon>Vibrionales</taxon>
        <taxon>Vibrionaceae</taxon>
        <taxon>Vibrio</taxon>
    </lineage>
</organism>
<dbReference type="Proteomes" id="UP000008367">
    <property type="component" value="Unassembled WGS sequence"/>
</dbReference>
<name>A0A454CY85_VIBHA</name>
<sequence>EEVEAKTIARQANLRITLMCLLSPFHDLVYVLMFLLSKMGRDFGLEKK</sequence>
<gene>
    <name evidence="2" type="ORF">VCHENC02_2985</name>
</gene>
<dbReference type="EMBL" id="AJSR01001223">
    <property type="protein sequence ID" value="EKM31364.1"/>
    <property type="molecule type" value="Genomic_DNA"/>
</dbReference>